<feature type="transmembrane region" description="Helical" evidence="1">
    <location>
        <begin position="34"/>
        <end position="54"/>
    </location>
</feature>
<keyword evidence="5" id="KW-1185">Reference proteome</keyword>
<evidence type="ECO:0000313" key="5">
    <source>
        <dbReference type="Proteomes" id="UP000256899"/>
    </source>
</evidence>
<keyword evidence="1" id="KW-1133">Transmembrane helix</keyword>
<reference evidence="3" key="2">
    <citation type="submission" date="2018-08" db="EMBL/GenBank/DDBJ databases">
        <authorList>
            <person name="Ferrada E.E."/>
            <person name="Latorre B.A."/>
        </authorList>
    </citation>
    <scope>NUCLEOTIDE SEQUENCE</scope>
    <source>
        <strain evidence="3">H3</strain>
    </source>
</reference>
<organism evidence="3 5">
    <name type="scientific">Thalassotalea euphylliae</name>
    <dbReference type="NCBI Taxonomy" id="1655234"/>
    <lineage>
        <taxon>Bacteria</taxon>
        <taxon>Pseudomonadati</taxon>
        <taxon>Pseudomonadota</taxon>
        <taxon>Gammaproteobacteria</taxon>
        <taxon>Alteromonadales</taxon>
        <taxon>Colwelliaceae</taxon>
        <taxon>Thalassotalea</taxon>
    </lineage>
</organism>
<reference evidence="4 5" key="1">
    <citation type="submission" date="2018-08" db="EMBL/GenBank/DDBJ databases">
        <title>Thalassotalea euphylliae genome.</title>
        <authorList>
            <person name="Summers S."/>
            <person name="Rice S.A."/>
            <person name="Freckelton M.L."/>
            <person name="Nedved B.T."/>
            <person name="Hadfield M.G."/>
        </authorList>
    </citation>
    <scope>NUCLEOTIDE SEQUENCE [LARGE SCALE GENOMIC DNA]</scope>
    <source>
        <strain evidence="2 4">H1</strain>
        <strain evidence="5">H3</strain>
    </source>
</reference>
<gene>
    <name evidence="2" type="ORF">DXX93_12975</name>
    <name evidence="3" type="ORF">DXX94_18480</name>
</gene>
<dbReference type="EMBL" id="QUOT01000001">
    <property type="protein sequence ID" value="REL32538.1"/>
    <property type="molecule type" value="Genomic_DNA"/>
</dbReference>
<evidence type="ECO:0000313" key="3">
    <source>
        <dbReference type="EMBL" id="REL32538.1"/>
    </source>
</evidence>
<dbReference type="Proteomes" id="UP000256478">
    <property type="component" value="Unassembled WGS sequence"/>
</dbReference>
<dbReference type="Proteomes" id="UP000256899">
    <property type="component" value="Unassembled WGS sequence"/>
</dbReference>
<comment type="caution">
    <text evidence="3">The sequence shown here is derived from an EMBL/GenBank/DDBJ whole genome shotgun (WGS) entry which is preliminary data.</text>
</comment>
<name>A0A3E0U6F0_9GAMM</name>
<accession>A0A3E0U6F0</accession>
<dbReference type="EMBL" id="QUOU01000001">
    <property type="protein sequence ID" value="REL27388.1"/>
    <property type="molecule type" value="Genomic_DNA"/>
</dbReference>
<sequence length="256" mass="29335">MRLESEYIIKGIEILVGLASGYLTYKLADDGSSLSALLSVVVGLLSTLIMVLFVETYRQHADIKDVKSTYEQLIKIISESKHQVEQKMSYILKYGIVSFEDRDMPSVWRELLWNVKSCYYATNYIRSDDIYNNPWADAALAIQKAKTFGENVDIKKVFIVDSEDELARLMPTIEAQKDAGINTRYILKNDIENSITLKAESNEIESIDFGIFDDSSVFIWKLKERSFVGGEIKLKSEELVRYKAFYNHMFSQATPI</sequence>
<dbReference type="AlphaFoldDB" id="A0A3E0U6F0"/>
<dbReference type="RefSeq" id="WP_116008468.1">
    <property type="nucleotide sequence ID" value="NZ_QUOT01000001.1"/>
</dbReference>
<proteinExistence type="predicted"/>
<evidence type="ECO:0000313" key="4">
    <source>
        <dbReference type="Proteomes" id="UP000256478"/>
    </source>
</evidence>
<evidence type="ECO:0000313" key="2">
    <source>
        <dbReference type="EMBL" id="REL27388.1"/>
    </source>
</evidence>
<evidence type="ECO:0000256" key="1">
    <source>
        <dbReference type="SAM" id="Phobius"/>
    </source>
</evidence>
<keyword evidence="1" id="KW-0472">Membrane</keyword>
<keyword evidence="1" id="KW-0812">Transmembrane</keyword>
<feature type="transmembrane region" description="Helical" evidence="1">
    <location>
        <begin position="7"/>
        <end position="28"/>
    </location>
</feature>
<protein>
    <submittedName>
        <fullName evidence="3">Uncharacterized protein</fullName>
    </submittedName>
</protein>